<feature type="coiled-coil region" evidence="1">
    <location>
        <begin position="11"/>
        <end position="45"/>
    </location>
</feature>
<sequence length="318" mass="36726">MIEEGLNLTPEEALSRSRDMLEKSLEAVERRRNLILEDIANMSQRTGDLTWLHRHQQWVSFDNSKMLGFIESCDKIQKVASVPVFASTATQDLVEIVLDVKKALFVSEGFLHSLESLLKGGLASRKAEMTAVQMQIDELLLLLEYDALLREHRIYRPPMSALSKVQKAEIFCEEREELLRRYGMPPISGYFGYLLEAKETLNQVYGMWNDVERERARLKFLRESSDVCLIEPENHRDLNAQIDEFEAQDRTSLAELYSLLLTPLRQAQTEFMNKPFVRAEEETVLKIVGLIHDAEAHIYQDRGALDFYKRLIESGSLQ</sequence>
<evidence type="ECO:0000313" key="3">
    <source>
        <dbReference type="Proteomes" id="UP000829685"/>
    </source>
</evidence>
<protein>
    <submittedName>
        <fullName evidence="2">Uncharacterized protein</fullName>
    </submittedName>
</protein>
<keyword evidence="1" id="KW-0175">Coiled coil</keyword>
<dbReference type="AlphaFoldDB" id="A0A9P9WUC5"/>
<evidence type="ECO:0000313" key="2">
    <source>
        <dbReference type="EMBL" id="KAI1879442.1"/>
    </source>
</evidence>
<name>A0A9P9WUC5_9PEZI</name>
<reference evidence="2" key="1">
    <citation type="submission" date="2021-03" db="EMBL/GenBank/DDBJ databases">
        <title>Revisited historic fungal species revealed as producer of novel bioactive compounds through whole genome sequencing and comparative genomics.</title>
        <authorList>
            <person name="Vignolle G.A."/>
            <person name="Hochenegger N."/>
            <person name="Mach R.L."/>
            <person name="Mach-Aigner A.R."/>
            <person name="Javad Rahimi M."/>
            <person name="Salim K.A."/>
            <person name="Chan C.M."/>
            <person name="Lim L.B.L."/>
            <person name="Cai F."/>
            <person name="Druzhinina I.S."/>
            <person name="U'Ren J.M."/>
            <person name="Derntl C."/>
        </authorList>
    </citation>
    <scope>NUCLEOTIDE SEQUENCE</scope>
    <source>
        <strain evidence="2">TUCIM 5799</strain>
    </source>
</reference>
<proteinExistence type="predicted"/>
<comment type="caution">
    <text evidence="2">The sequence shown here is derived from an EMBL/GenBank/DDBJ whole genome shotgun (WGS) entry which is preliminary data.</text>
</comment>
<organism evidence="2 3">
    <name type="scientific">Neoarthrinium moseri</name>
    <dbReference type="NCBI Taxonomy" id="1658444"/>
    <lineage>
        <taxon>Eukaryota</taxon>
        <taxon>Fungi</taxon>
        <taxon>Dikarya</taxon>
        <taxon>Ascomycota</taxon>
        <taxon>Pezizomycotina</taxon>
        <taxon>Sordariomycetes</taxon>
        <taxon>Xylariomycetidae</taxon>
        <taxon>Amphisphaeriales</taxon>
        <taxon>Apiosporaceae</taxon>
        <taxon>Neoarthrinium</taxon>
    </lineage>
</organism>
<gene>
    <name evidence="2" type="ORF">JX265_002396</name>
</gene>
<dbReference type="Proteomes" id="UP000829685">
    <property type="component" value="Unassembled WGS sequence"/>
</dbReference>
<dbReference type="EMBL" id="JAFIMR010000004">
    <property type="protein sequence ID" value="KAI1879442.1"/>
    <property type="molecule type" value="Genomic_DNA"/>
</dbReference>
<keyword evidence="3" id="KW-1185">Reference proteome</keyword>
<evidence type="ECO:0000256" key="1">
    <source>
        <dbReference type="SAM" id="Coils"/>
    </source>
</evidence>
<accession>A0A9P9WUC5</accession>